<dbReference type="Gene3D" id="3.40.50.10140">
    <property type="entry name" value="Toll/interleukin-1 receptor homology (TIR) domain"/>
    <property type="match status" value="1"/>
</dbReference>
<comment type="subcellular location">
    <subcellularLocation>
        <location evidence="1">Membrane</location>
        <topology evidence="1">Single-pass type I membrane protein</topology>
    </subcellularLocation>
</comment>
<feature type="domain" description="LRRCT" evidence="10">
    <location>
        <begin position="377"/>
        <end position="437"/>
    </location>
</feature>
<evidence type="ECO:0000256" key="9">
    <source>
        <dbReference type="ARBA" id="ARBA00023180"/>
    </source>
</evidence>
<dbReference type="GO" id="GO:0005886">
    <property type="term" value="C:plasma membrane"/>
    <property type="evidence" value="ECO:0000318"/>
    <property type="project" value="GO_Central"/>
</dbReference>
<dbReference type="SUPFAM" id="SSF52200">
    <property type="entry name" value="Toll/Interleukin receptor TIR domain"/>
    <property type="match status" value="1"/>
</dbReference>
<dbReference type="GO" id="GO:0007165">
    <property type="term" value="P:signal transduction"/>
    <property type="evidence" value="ECO:0000318"/>
    <property type="project" value="GO_Central"/>
</dbReference>
<dbReference type="InterPro" id="IPR032675">
    <property type="entry name" value="LRR_dom_sf"/>
</dbReference>
<dbReference type="KEGG" id="bfo:118425394"/>
<sequence length="564" mass="64645">MDEITSNTLAVIRGLKYLKTLLVGMTYIGVIQTDAFVGLSHLQRLVLYGVPAFWEEIHLKIQDKAFSGLSSLTHLNLSWNRVSTLPQGMFKGLTSLIHLNFSHTNVLISQAQIPENLDYLDLSYNNLDNETSCAIVAVKTVNHLNLSHNALTSFDGSCIPWYITGIGMNITVLDLQYNKITRISTIVELCFTTNVRYLDLSNNEIKLDSSSVFPCQTLETLRLDNNRLLGEFPWRSFYYPNLKTLTVSRNLIQRIETEYQPVFGKQQRWLVRLEHLDLSHNDINTVMPSAFLGLSRMRFLDLSNNQIQDIAENTFEGLGKLTHLNLAFNGISVIGDAFHRLYELKYLNMMGNKLAVLNQTALGPVVNRLERLDVANNPFLCDCNLLWFLEWANDKYDRVPNLYNPYPDFHRGYTCSRPAQLSGRRLIDGLIQKQQSNDRNDPKDLKFVNTVCSHGFRPNRLLACVLASSGIFVAMMTIFLVDYHIGRVQYCLWMLAKWRRPKIGEVENQEPPRYTHDAFLAYNNQDVMWVVHEAIENLEPDYSLVIHERDFAVGAPIVKTSRMP</sequence>
<organism evidence="11 12">
    <name type="scientific">Branchiostoma floridae</name>
    <name type="common">Florida lancelet</name>
    <name type="synonym">Amphioxus</name>
    <dbReference type="NCBI Taxonomy" id="7739"/>
    <lineage>
        <taxon>Eukaryota</taxon>
        <taxon>Metazoa</taxon>
        <taxon>Chordata</taxon>
        <taxon>Cephalochordata</taxon>
        <taxon>Leptocardii</taxon>
        <taxon>Amphioxiformes</taxon>
        <taxon>Branchiostomatidae</taxon>
        <taxon>Branchiostoma</taxon>
    </lineage>
</organism>
<dbReference type="SUPFAM" id="SSF52058">
    <property type="entry name" value="L domain-like"/>
    <property type="match status" value="2"/>
</dbReference>
<evidence type="ECO:0000256" key="1">
    <source>
        <dbReference type="ARBA" id="ARBA00004479"/>
    </source>
</evidence>
<dbReference type="RefSeq" id="XP_035690096.1">
    <property type="nucleotide sequence ID" value="XM_035834203.1"/>
</dbReference>
<name>A0A9J7N377_BRAFL</name>
<dbReference type="OrthoDB" id="676979at2759"/>
<evidence type="ECO:0000256" key="6">
    <source>
        <dbReference type="ARBA" id="ARBA00022989"/>
    </source>
</evidence>
<reference evidence="12" key="2">
    <citation type="submission" date="2025-08" db="UniProtKB">
        <authorList>
            <consortium name="RefSeq"/>
        </authorList>
    </citation>
    <scope>IDENTIFICATION</scope>
    <source>
        <strain evidence="12">S238N-H82</strain>
        <tissue evidence="12">Testes</tissue>
    </source>
</reference>
<keyword evidence="3" id="KW-0812">Transmembrane</keyword>
<dbReference type="InterPro" id="IPR026906">
    <property type="entry name" value="LRR_5"/>
</dbReference>
<evidence type="ECO:0000256" key="5">
    <source>
        <dbReference type="ARBA" id="ARBA00022737"/>
    </source>
</evidence>
<keyword evidence="11" id="KW-1185">Reference proteome</keyword>
<keyword evidence="4" id="KW-0732">Signal</keyword>
<dbReference type="Proteomes" id="UP000001554">
    <property type="component" value="Chromosome 11"/>
</dbReference>
<dbReference type="GO" id="GO:0006954">
    <property type="term" value="P:inflammatory response"/>
    <property type="evidence" value="ECO:0000318"/>
    <property type="project" value="GO_Central"/>
</dbReference>
<dbReference type="FunFam" id="3.80.10.10:FF:001360">
    <property type="entry name" value="Uncharacterized protein"/>
    <property type="match status" value="1"/>
</dbReference>
<keyword evidence="5" id="KW-0677">Repeat</keyword>
<dbReference type="InterPro" id="IPR003591">
    <property type="entry name" value="Leu-rich_rpt_typical-subtyp"/>
</dbReference>
<dbReference type="PANTHER" id="PTHR24365:SF530">
    <property type="entry name" value="MSTPROX-RELATED"/>
    <property type="match status" value="1"/>
</dbReference>
<dbReference type="InterPro" id="IPR001611">
    <property type="entry name" value="Leu-rich_rpt"/>
</dbReference>
<keyword evidence="8" id="KW-0675">Receptor</keyword>
<proteinExistence type="predicted"/>
<keyword evidence="9" id="KW-0325">Glycoprotein</keyword>
<reference evidence="11" key="1">
    <citation type="journal article" date="2020" name="Nat. Ecol. Evol.">
        <title>Deeply conserved synteny resolves early events in vertebrate evolution.</title>
        <authorList>
            <person name="Simakov O."/>
            <person name="Marletaz F."/>
            <person name="Yue J.X."/>
            <person name="O'Connell B."/>
            <person name="Jenkins J."/>
            <person name="Brandt A."/>
            <person name="Calef R."/>
            <person name="Tung C.H."/>
            <person name="Huang T.K."/>
            <person name="Schmutz J."/>
            <person name="Satoh N."/>
            <person name="Yu J.K."/>
            <person name="Putnam N.H."/>
            <person name="Green R.E."/>
            <person name="Rokhsar D.S."/>
        </authorList>
    </citation>
    <scope>NUCLEOTIDE SEQUENCE [LARGE SCALE GENOMIC DNA]</scope>
    <source>
        <strain evidence="11">S238N-H82</strain>
    </source>
</reference>
<dbReference type="AlphaFoldDB" id="A0A9J7N377"/>
<evidence type="ECO:0000313" key="12">
    <source>
        <dbReference type="RefSeq" id="XP_035690096.1"/>
    </source>
</evidence>
<evidence type="ECO:0000256" key="3">
    <source>
        <dbReference type="ARBA" id="ARBA00022692"/>
    </source>
</evidence>
<keyword evidence="2" id="KW-0433">Leucine-rich repeat</keyword>
<keyword evidence="7" id="KW-0472">Membrane</keyword>
<dbReference type="OMA" id="ANPTWIT"/>
<dbReference type="Pfam" id="PF13855">
    <property type="entry name" value="LRR_8"/>
    <property type="match status" value="2"/>
</dbReference>
<evidence type="ECO:0000313" key="11">
    <source>
        <dbReference type="Proteomes" id="UP000001554"/>
    </source>
</evidence>
<dbReference type="Pfam" id="PF13306">
    <property type="entry name" value="LRR_5"/>
    <property type="match status" value="1"/>
</dbReference>
<dbReference type="GeneID" id="118425394"/>
<dbReference type="SMART" id="SM00369">
    <property type="entry name" value="LRR_TYP"/>
    <property type="match status" value="6"/>
</dbReference>
<dbReference type="GO" id="GO:0038023">
    <property type="term" value="F:signaling receptor activity"/>
    <property type="evidence" value="ECO:0000318"/>
    <property type="project" value="GO_Central"/>
</dbReference>
<gene>
    <name evidence="12" type="primary">LOC118425394</name>
</gene>
<dbReference type="Gene3D" id="3.80.10.10">
    <property type="entry name" value="Ribonuclease Inhibitor"/>
    <property type="match status" value="2"/>
</dbReference>
<dbReference type="SMART" id="SM00082">
    <property type="entry name" value="LRRCT"/>
    <property type="match status" value="1"/>
</dbReference>
<dbReference type="InterPro" id="IPR035897">
    <property type="entry name" value="Toll_tir_struct_dom_sf"/>
</dbReference>
<evidence type="ECO:0000256" key="4">
    <source>
        <dbReference type="ARBA" id="ARBA00022729"/>
    </source>
</evidence>
<dbReference type="InterPro" id="IPR000483">
    <property type="entry name" value="Cys-rich_flank_reg_C"/>
</dbReference>
<evidence type="ECO:0000256" key="2">
    <source>
        <dbReference type="ARBA" id="ARBA00022614"/>
    </source>
</evidence>
<keyword evidence="6" id="KW-1133">Transmembrane helix</keyword>
<dbReference type="PROSITE" id="PS51450">
    <property type="entry name" value="LRR"/>
    <property type="match status" value="3"/>
</dbReference>
<evidence type="ECO:0000256" key="7">
    <source>
        <dbReference type="ARBA" id="ARBA00023136"/>
    </source>
</evidence>
<evidence type="ECO:0000256" key="8">
    <source>
        <dbReference type="ARBA" id="ARBA00023170"/>
    </source>
</evidence>
<protein>
    <submittedName>
        <fullName evidence="12">Leucine-rich repeat-containing G-protein coupled receptor 4-like</fullName>
    </submittedName>
</protein>
<dbReference type="PANTHER" id="PTHR24365">
    <property type="entry name" value="TOLL-LIKE RECEPTOR"/>
    <property type="match status" value="1"/>
</dbReference>
<evidence type="ECO:0000259" key="10">
    <source>
        <dbReference type="SMART" id="SM00082"/>
    </source>
</evidence>
<accession>A0A9J7N377</accession>